<keyword evidence="2" id="KW-0012">Acyltransferase</keyword>
<reference evidence="4 5" key="1">
    <citation type="journal article" date="2017" name="ISME J.">
        <title>Energy and carbon metabolisms in a deep terrestrial subsurface fluid microbial community.</title>
        <authorList>
            <person name="Momper L."/>
            <person name="Jungbluth S.P."/>
            <person name="Lee M.D."/>
            <person name="Amend J.P."/>
        </authorList>
    </citation>
    <scope>NUCLEOTIDE SEQUENCE [LARGE SCALE GENOMIC DNA]</scope>
    <source>
        <strain evidence="4">SURF_5</strain>
    </source>
</reference>
<evidence type="ECO:0000256" key="2">
    <source>
        <dbReference type="ARBA" id="ARBA00023315"/>
    </source>
</evidence>
<keyword evidence="1 4" id="KW-0808">Transferase</keyword>
<dbReference type="Proteomes" id="UP000265882">
    <property type="component" value="Unassembled WGS sequence"/>
</dbReference>
<gene>
    <name evidence="4" type="ORF">C4520_04275</name>
</gene>
<evidence type="ECO:0000256" key="1">
    <source>
        <dbReference type="ARBA" id="ARBA00022679"/>
    </source>
</evidence>
<dbReference type="AlphaFoldDB" id="A0A3A4P1N0"/>
<dbReference type="PROSITE" id="PS51186">
    <property type="entry name" value="GNAT"/>
    <property type="match status" value="1"/>
</dbReference>
<evidence type="ECO:0000259" key="3">
    <source>
        <dbReference type="PROSITE" id="PS51186"/>
    </source>
</evidence>
<evidence type="ECO:0000313" key="4">
    <source>
        <dbReference type="EMBL" id="RJP24326.1"/>
    </source>
</evidence>
<accession>A0A3A4P1N0</accession>
<feature type="domain" description="N-acetyltransferase" evidence="3">
    <location>
        <begin position="6"/>
        <end position="155"/>
    </location>
</feature>
<dbReference type="EMBL" id="QZKU01000037">
    <property type="protein sequence ID" value="RJP24326.1"/>
    <property type="molecule type" value="Genomic_DNA"/>
</dbReference>
<dbReference type="InterPro" id="IPR016181">
    <property type="entry name" value="Acyl_CoA_acyltransferase"/>
</dbReference>
<name>A0A3A4P1N0_ABYX5</name>
<dbReference type="GO" id="GO:0016747">
    <property type="term" value="F:acyltransferase activity, transferring groups other than amino-acyl groups"/>
    <property type="evidence" value="ECO:0007669"/>
    <property type="project" value="InterPro"/>
</dbReference>
<dbReference type="Pfam" id="PF00583">
    <property type="entry name" value="Acetyltransf_1"/>
    <property type="match status" value="1"/>
</dbReference>
<proteinExistence type="predicted"/>
<dbReference type="Gene3D" id="3.40.630.30">
    <property type="match status" value="1"/>
</dbReference>
<sequence length="155" mass="17174">MEGGEVVIREAVKADVPAIVELMKALTLTTSRAESDPNAPSPDYQKSFDHIKADPNRKLFVAVANNQVVGAVDLLIAPNLSHHALPWAIVENLVVAGHSRQRGIGRKLVEHLIRVARQSGCYKIGLSSDKRRTEAHRLYKSLGFDQYGLGFRIYF</sequence>
<dbReference type="CDD" id="cd04301">
    <property type="entry name" value="NAT_SF"/>
    <property type="match status" value="1"/>
</dbReference>
<organism evidence="4 5">
    <name type="scientific">Abyssobacteria bacterium (strain SURF_5)</name>
    <dbReference type="NCBI Taxonomy" id="2093360"/>
    <lineage>
        <taxon>Bacteria</taxon>
        <taxon>Pseudomonadati</taxon>
        <taxon>Candidatus Hydrogenedentota</taxon>
        <taxon>Candidatus Abyssobacteria</taxon>
    </lineage>
</organism>
<protein>
    <submittedName>
        <fullName evidence="4">GNAT family N-acetyltransferase</fullName>
    </submittedName>
</protein>
<dbReference type="InterPro" id="IPR000182">
    <property type="entry name" value="GNAT_dom"/>
</dbReference>
<dbReference type="PANTHER" id="PTHR43877">
    <property type="entry name" value="AMINOALKYLPHOSPHONATE N-ACETYLTRANSFERASE-RELATED-RELATED"/>
    <property type="match status" value="1"/>
</dbReference>
<evidence type="ECO:0000313" key="5">
    <source>
        <dbReference type="Proteomes" id="UP000265882"/>
    </source>
</evidence>
<dbReference type="SUPFAM" id="SSF55729">
    <property type="entry name" value="Acyl-CoA N-acyltransferases (Nat)"/>
    <property type="match status" value="1"/>
</dbReference>
<dbReference type="InterPro" id="IPR050832">
    <property type="entry name" value="Bact_Acetyltransf"/>
</dbReference>
<comment type="caution">
    <text evidence="4">The sequence shown here is derived from an EMBL/GenBank/DDBJ whole genome shotgun (WGS) entry which is preliminary data.</text>
</comment>